<evidence type="ECO:0000256" key="9">
    <source>
        <dbReference type="ARBA" id="ARBA00048679"/>
    </source>
</evidence>
<dbReference type="InterPro" id="IPR000719">
    <property type="entry name" value="Prot_kinase_dom"/>
</dbReference>
<dbReference type="EMBL" id="KZ996781">
    <property type="protein sequence ID" value="RKO88342.1"/>
    <property type="molecule type" value="Genomic_DNA"/>
</dbReference>
<dbReference type="AlphaFoldDB" id="A0A4P9W8B4"/>
<organism evidence="11 12">
    <name type="scientific">Blyttiomyces helicus</name>
    <dbReference type="NCBI Taxonomy" id="388810"/>
    <lineage>
        <taxon>Eukaryota</taxon>
        <taxon>Fungi</taxon>
        <taxon>Fungi incertae sedis</taxon>
        <taxon>Chytridiomycota</taxon>
        <taxon>Chytridiomycota incertae sedis</taxon>
        <taxon>Chytridiomycetes</taxon>
        <taxon>Chytridiomycetes incertae sedis</taxon>
        <taxon>Blyttiomyces</taxon>
    </lineage>
</organism>
<dbReference type="FunFam" id="3.30.200.20:FF:000306">
    <property type="entry name" value="IKS protein kinase"/>
    <property type="match status" value="1"/>
</dbReference>
<dbReference type="GO" id="GO:0005524">
    <property type="term" value="F:ATP binding"/>
    <property type="evidence" value="ECO:0007669"/>
    <property type="project" value="UniProtKB-KW"/>
</dbReference>
<evidence type="ECO:0000256" key="8">
    <source>
        <dbReference type="ARBA" id="ARBA00047899"/>
    </source>
</evidence>
<dbReference type="OrthoDB" id="1405469at2759"/>
<gene>
    <name evidence="11" type="ORF">BDK51DRAFT_5072</name>
</gene>
<sequence length="335" mass="37756">SAPPNPAGLSEGSFNQGYYDRFFVEQKKLGRGLRGSVFLCQHILDQVPLGEFAVKAIPVGSSHAWLVRMLREVHLLERLRHPNIIEYKHAWLENRQPTVFGPEVPCLFILMELANGGNLEEFIQMQHAASPALSTPQARVAAARRRSRSTPTHRSLGPEYLNEREIWCMFLDVCDGLKHLHSHGIIHRDLKPPNLLLHYDEGVKTPRVLISDFGECEVVSDERRDERTGATGTLEFMPPELLVRSSAGAYTGVHSPKADMWSLGIVLHFLCFSRVPYSQVDDVDILREEILGFSRFVERYGVAADEVEKAIALKSLIVRLLAPVPKNRPTIDEIL</sequence>
<feature type="non-terminal residue" evidence="11">
    <location>
        <position position="1"/>
    </location>
</feature>
<dbReference type="GO" id="GO:0005634">
    <property type="term" value="C:nucleus"/>
    <property type="evidence" value="ECO:0007669"/>
    <property type="project" value="TreeGrafter"/>
</dbReference>
<evidence type="ECO:0000313" key="11">
    <source>
        <dbReference type="EMBL" id="RKO88342.1"/>
    </source>
</evidence>
<name>A0A4P9W8B4_9FUNG</name>
<evidence type="ECO:0000256" key="6">
    <source>
        <dbReference type="ARBA" id="ARBA00022840"/>
    </source>
</evidence>
<evidence type="ECO:0000256" key="2">
    <source>
        <dbReference type="ARBA" id="ARBA00022527"/>
    </source>
</evidence>
<keyword evidence="5 11" id="KW-0418">Kinase</keyword>
<dbReference type="Pfam" id="PF00069">
    <property type="entry name" value="Pkinase"/>
    <property type="match status" value="1"/>
</dbReference>
<evidence type="ECO:0000256" key="1">
    <source>
        <dbReference type="ARBA" id="ARBA00012513"/>
    </source>
</evidence>
<reference evidence="12" key="1">
    <citation type="journal article" date="2018" name="Nat. Microbiol.">
        <title>Leveraging single-cell genomics to expand the fungal tree of life.</title>
        <authorList>
            <person name="Ahrendt S.R."/>
            <person name="Quandt C.A."/>
            <person name="Ciobanu D."/>
            <person name="Clum A."/>
            <person name="Salamov A."/>
            <person name="Andreopoulos B."/>
            <person name="Cheng J.F."/>
            <person name="Woyke T."/>
            <person name="Pelin A."/>
            <person name="Henrissat B."/>
            <person name="Reynolds N.K."/>
            <person name="Benny G.L."/>
            <person name="Smith M.E."/>
            <person name="James T.Y."/>
            <person name="Grigoriev I.V."/>
        </authorList>
    </citation>
    <scope>NUCLEOTIDE SEQUENCE [LARGE SCALE GENOMIC DNA]</scope>
</reference>
<dbReference type="EC" id="2.7.11.1" evidence="1"/>
<evidence type="ECO:0000259" key="10">
    <source>
        <dbReference type="PROSITE" id="PS50011"/>
    </source>
</evidence>
<dbReference type="SUPFAM" id="SSF56112">
    <property type="entry name" value="Protein kinase-like (PK-like)"/>
    <property type="match status" value="1"/>
</dbReference>
<evidence type="ECO:0000256" key="5">
    <source>
        <dbReference type="ARBA" id="ARBA00022777"/>
    </source>
</evidence>
<dbReference type="Proteomes" id="UP000269721">
    <property type="component" value="Unassembled WGS sequence"/>
</dbReference>
<evidence type="ECO:0000313" key="12">
    <source>
        <dbReference type="Proteomes" id="UP000269721"/>
    </source>
</evidence>
<dbReference type="InterPro" id="IPR011009">
    <property type="entry name" value="Kinase-like_dom_sf"/>
</dbReference>
<dbReference type="PROSITE" id="PS00108">
    <property type="entry name" value="PROTEIN_KINASE_ST"/>
    <property type="match status" value="1"/>
</dbReference>
<comment type="similarity">
    <text evidence="7">Belongs to the protein kinase superfamily. Ser/Thr protein kinase family. GCN2 subfamily.</text>
</comment>
<dbReference type="InterPro" id="IPR050339">
    <property type="entry name" value="CC_SR_Kinase"/>
</dbReference>
<keyword evidence="2" id="KW-0723">Serine/threonine-protein kinase</keyword>
<evidence type="ECO:0000256" key="3">
    <source>
        <dbReference type="ARBA" id="ARBA00022679"/>
    </source>
</evidence>
<evidence type="ECO:0000256" key="4">
    <source>
        <dbReference type="ARBA" id="ARBA00022741"/>
    </source>
</evidence>
<feature type="non-terminal residue" evidence="11">
    <location>
        <position position="335"/>
    </location>
</feature>
<proteinExistence type="inferred from homology"/>
<comment type="catalytic activity">
    <reaction evidence="9">
        <text>L-seryl-[protein] + ATP = O-phospho-L-seryl-[protein] + ADP + H(+)</text>
        <dbReference type="Rhea" id="RHEA:17989"/>
        <dbReference type="Rhea" id="RHEA-COMP:9863"/>
        <dbReference type="Rhea" id="RHEA-COMP:11604"/>
        <dbReference type="ChEBI" id="CHEBI:15378"/>
        <dbReference type="ChEBI" id="CHEBI:29999"/>
        <dbReference type="ChEBI" id="CHEBI:30616"/>
        <dbReference type="ChEBI" id="CHEBI:83421"/>
        <dbReference type="ChEBI" id="CHEBI:456216"/>
        <dbReference type="EC" id="2.7.11.1"/>
    </reaction>
</comment>
<evidence type="ECO:0000256" key="7">
    <source>
        <dbReference type="ARBA" id="ARBA00037982"/>
    </source>
</evidence>
<keyword evidence="4" id="KW-0547">Nucleotide-binding</keyword>
<dbReference type="PROSITE" id="PS50011">
    <property type="entry name" value="PROTEIN_KINASE_DOM"/>
    <property type="match status" value="1"/>
</dbReference>
<dbReference type="Gene3D" id="1.10.510.10">
    <property type="entry name" value="Transferase(Phosphotransferase) domain 1"/>
    <property type="match status" value="1"/>
</dbReference>
<accession>A0A4P9W8B4</accession>
<keyword evidence="3" id="KW-0808">Transferase</keyword>
<dbReference type="GO" id="GO:0005737">
    <property type="term" value="C:cytoplasm"/>
    <property type="evidence" value="ECO:0007669"/>
    <property type="project" value="TreeGrafter"/>
</dbReference>
<dbReference type="GO" id="GO:0004674">
    <property type="term" value="F:protein serine/threonine kinase activity"/>
    <property type="evidence" value="ECO:0007669"/>
    <property type="project" value="UniProtKB-KW"/>
</dbReference>
<protein>
    <recommendedName>
        <fullName evidence="1">non-specific serine/threonine protein kinase</fullName>
        <ecNumber evidence="1">2.7.11.1</ecNumber>
    </recommendedName>
</protein>
<keyword evidence="12" id="KW-1185">Reference proteome</keyword>
<comment type="catalytic activity">
    <reaction evidence="8">
        <text>L-threonyl-[protein] + ATP = O-phospho-L-threonyl-[protein] + ADP + H(+)</text>
        <dbReference type="Rhea" id="RHEA:46608"/>
        <dbReference type="Rhea" id="RHEA-COMP:11060"/>
        <dbReference type="Rhea" id="RHEA-COMP:11605"/>
        <dbReference type="ChEBI" id="CHEBI:15378"/>
        <dbReference type="ChEBI" id="CHEBI:30013"/>
        <dbReference type="ChEBI" id="CHEBI:30616"/>
        <dbReference type="ChEBI" id="CHEBI:61977"/>
        <dbReference type="ChEBI" id="CHEBI:456216"/>
        <dbReference type="EC" id="2.7.11.1"/>
    </reaction>
</comment>
<dbReference type="PANTHER" id="PTHR11042:SF138">
    <property type="entry name" value="SERINE_THREONINE-PROTEIN KINASE IKS1-RELATED"/>
    <property type="match status" value="1"/>
</dbReference>
<dbReference type="PANTHER" id="PTHR11042">
    <property type="entry name" value="EUKARYOTIC TRANSLATION INITIATION FACTOR 2-ALPHA KINASE EIF2-ALPHA KINASE -RELATED"/>
    <property type="match status" value="1"/>
</dbReference>
<feature type="domain" description="Protein kinase" evidence="10">
    <location>
        <begin position="23"/>
        <end position="335"/>
    </location>
</feature>
<dbReference type="SMART" id="SM00220">
    <property type="entry name" value="S_TKc"/>
    <property type="match status" value="1"/>
</dbReference>
<dbReference type="Gene3D" id="3.30.200.20">
    <property type="entry name" value="Phosphorylase Kinase, domain 1"/>
    <property type="match status" value="1"/>
</dbReference>
<dbReference type="InterPro" id="IPR008271">
    <property type="entry name" value="Ser/Thr_kinase_AS"/>
</dbReference>
<keyword evidence="6" id="KW-0067">ATP-binding</keyword>